<evidence type="ECO:0000256" key="1">
    <source>
        <dbReference type="ARBA" id="ARBA00004141"/>
    </source>
</evidence>
<evidence type="ECO:0000256" key="2">
    <source>
        <dbReference type="ARBA" id="ARBA00022692"/>
    </source>
</evidence>
<dbReference type="EMBL" id="MIHC01000041">
    <property type="protein sequence ID" value="ODR03769.1"/>
    <property type="molecule type" value="Genomic_DNA"/>
</dbReference>
<comment type="caution">
    <text evidence="7">The sequence shown here is derived from an EMBL/GenBank/DDBJ whole genome shotgun (WGS) entry which is preliminary data.</text>
</comment>
<feature type="domain" description="Integral membrane bound transporter" evidence="6">
    <location>
        <begin position="39"/>
        <end position="164"/>
    </location>
</feature>
<protein>
    <recommendedName>
        <fullName evidence="6">Integral membrane bound transporter domain-containing protein</fullName>
    </recommendedName>
</protein>
<feature type="transmembrane region" description="Helical" evidence="5">
    <location>
        <begin position="127"/>
        <end position="145"/>
    </location>
</feature>
<dbReference type="Pfam" id="PF13515">
    <property type="entry name" value="FUSC_2"/>
    <property type="match status" value="1"/>
</dbReference>
<evidence type="ECO:0000313" key="7">
    <source>
        <dbReference type="EMBL" id="ODR03769.1"/>
    </source>
</evidence>
<accession>A0A1E3SNV6</accession>
<dbReference type="STRING" id="243061.AWC25_13705"/>
<keyword evidence="2 5" id="KW-0812">Transmembrane</keyword>
<organism evidence="7 8">
    <name type="scientific">Mycobacterium sherrisii</name>
    <dbReference type="NCBI Taxonomy" id="243061"/>
    <lineage>
        <taxon>Bacteria</taxon>
        <taxon>Bacillati</taxon>
        <taxon>Actinomycetota</taxon>
        <taxon>Actinomycetes</taxon>
        <taxon>Mycobacteriales</taxon>
        <taxon>Mycobacteriaceae</taxon>
        <taxon>Mycobacterium</taxon>
        <taxon>Mycobacterium simiae complex</taxon>
    </lineage>
</organism>
<dbReference type="Proteomes" id="UP000094224">
    <property type="component" value="Unassembled WGS sequence"/>
</dbReference>
<keyword evidence="8" id="KW-1185">Reference proteome</keyword>
<evidence type="ECO:0000259" key="6">
    <source>
        <dbReference type="Pfam" id="PF13515"/>
    </source>
</evidence>
<sequence>MSTSLLTHPFARAAVVGGAQRVRGVWFNLLQTSVAAGLSWYIAHDVLAHPQPFFAPIAAAVSLSTSNVLRAQRAIQMMIGVTVGIGTGTVVQELLGPGTLSVTLAALIALLAAVFIGQGLIGQGMMFANQTVVSSILVIALYRSGVGWERIFDALIGGGLAIVIAVLLFPANPLMVLRSSRLAVLGTLEWVLQRTGDLVRGRETPAADWPLPAVDRVHEQLGGLIQARTTSRQIVRVAPRRWGLRDAVRAGDQQAVQLALLAGSVLQLARVVVPASVGSPDGRRGRPSHPAAEVLDDLRRATALADADPAAATGHVDAARRHAASLLADARERTEVVLADVVQACIDDLQRVIDLATT</sequence>
<proteinExistence type="predicted"/>
<gene>
    <name evidence="7" type="ORF">BHQ21_20465</name>
</gene>
<dbReference type="RefSeq" id="WP_069402118.1">
    <property type="nucleotide sequence ID" value="NZ_JAYWKZ010000003.1"/>
</dbReference>
<comment type="subcellular location">
    <subcellularLocation>
        <location evidence="1">Membrane</location>
        <topology evidence="1">Multi-pass membrane protein</topology>
    </subcellularLocation>
</comment>
<keyword evidence="3 5" id="KW-1133">Transmembrane helix</keyword>
<evidence type="ECO:0000256" key="4">
    <source>
        <dbReference type="ARBA" id="ARBA00023136"/>
    </source>
</evidence>
<dbReference type="AlphaFoldDB" id="A0A1E3SNV6"/>
<evidence type="ECO:0000256" key="3">
    <source>
        <dbReference type="ARBA" id="ARBA00022989"/>
    </source>
</evidence>
<evidence type="ECO:0000256" key="5">
    <source>
        <dbReference type="SAM" id="Phobius"/>
    </source>
</evidence>
<evidence type="ECO:0000313" key="8">
    <source>
        <dbReference type="Proteomes" id="UP000094224"/>
    </source>
</evidence>
<name>A0A1E3SNV6_9MYCO</name>
<reference evidence="8" key="1">
    <citation type="submission" date="2016-09" db="EMBL/GenBank/DDBJ databases">
        <authorList>
            <person name="Greninger A.L."/>
            <person name="Jerome K.R."/>
            <person name="Mcnair B."/>
            <person name="Wallis C."/>
            <person name="Fang F."/>
        </authorList>
    </citation>
    <scope>NUCLEOTIDE SEQUENCE [LARGE SCALE GENOMIC DNA]</scope>
    <source>
        <strain evidence="8">BC1_M4</strain>
    </source>
</reference>
<feature type="transmembrane region" description="Helical" evidence="5">
    <location>
        <begin position="151"/>
        <end position="171"/>
    </location>
</feature>
<feature type="transmembrane region" description="Helical" evidence="5">
    <location>
        <begin position="98"/>
        <end position="120"/>
    </location>
</feature>
<keyword evidence="4 5" id="KW-0472">Membrane</keyword>
<dbReference type="GO" id="GO:0016020">
    <property type="term" value="C:membrane"/>
    <property type="evidence" value="ECO:0007669"/>
    <property type="project" value="UniProtKB-SubCell"/>
</dbReference>
<dbReference type="InterPro" id="IPR049453">
    <property type="entry name" value="Memb_transporter_dom"/>
</dbReference>